<proteinExistence type="predicted"/>
<sequence>MFLVKMALMNQFGENGCELNKAYNIREKLFSDLSCCLVLIRWLEMLKSMKSKNGHTLCSDKLFNQ</sequence>
<comment type="caution">
    <text evidence="1">The sequence shown here is derived from an EMBL/GenBank/DDBJ whole genome shotgun (WGS) entry which is preliminary data.</text>
</comment>
<protein>
    <submittedName>
        <fullName evidence="1">Uncharacterized protein</fullName>
    </submittedName>
</protein>
<evidence type="ECO:0000313" key="1">
    <source>
        <dbReference type="EMBL" id="OLA37690.1"/>
    </source>
</evidence>
<evidence type="ECO:0000313" key="2">
    <source>
        <dbReference type="Proteomes" id="UP000186777"/>
    </source>
</evidence>
<accession>A0A1Q6R5Y5</accession>
<dbReference type="STRING" id="626940.BHW43_05635"/>
<organism evidence="1 2">
    <name type="scientific">Phascolarctobacterium succinatutens</name>
    <dbReference type="NCBI Taxonomy" id="626940"/>
    <lineage>
        <taxon>Bacteria</taxon>
        <taxon>Bacillati</taxon>
        <taxon>Bacillota</taxon>
        <taxon>Negativicutes</taxon>
        <taxon>Acidaminococcales</taxon>
        <taxon>Acidaminococcaceae</taxon>
        <taxon>Phascolarctobacterium</taxon>
    </lineage>
</organism>
<dbReference type="AlphaFoldDB" id="A0A1Q6R5Y5"/>
<reference evidence="1 2" key="1">
    <citation type="journal article" date="2016" name="Nat. Biotechnol.">
        <title>Measurement of bacterial replication rates in microbial communities.</title>
        <authorList>
            <person name="Brown C.T."/>
            <person name="Olm M.R."/>
            <person name="Thomas B.C."/>
            <person name="Banfield J.F."/>
        </authorList>
    </citation>
    <scope>NUCLEOTIDE SEQUENCE [LARGE SCALE GENOMIC DNA]</scope>
    <source>
        <strain evidence="1">46_33</strain>
    </source>
</reference>
<dbReference type="Proteomes" id="UP000186777">
    <property type="component" value="Unassembled WGS sequence"/>
</dbReference>
<dbReference type="EMBL" id="MNTG01000028">
    <property type="protein sequence ID" value="OLA37690.1"/>
    <property type="molecule type" value="Genomic_DNA"/>
</dbReference>
<name>A0A1Q6R5Y5_9FIRM</name>
<gene>
    <name evidence="1" type="ORF">BHW43_05635</name>
</gene>